<protein>
    <submittedName>
        <fullName evidence="1">Uncharacterized protein</fullName>
    </submittedName>
</protein>
<evidence type="ECO:0000313" key="2">
    <source>
        <dbReference type="Proteomes" id="UP000248544"/>
    </source>
</evidence>
<dbReference type="RefSeq" id="WP_111170255.1">
    <property type="nucleotide sequence ID" value="NZ_POUA01000264.1"/>
</dbReference>
<proteinExistence type="predicted"/>
<dbReference type="AlphaFoldDB" id="A0A2W2FKN5"/>
<dbReference type="Proteomes" id="UP000248544">
    <property type="component" value="Unassembled WGS sequence"/>
</dbReference>
<accession>A0A2W2FKN5</accession>
<dbReference type="EMBL" id="POUA01000264">
    <property type="protein sequence ID" value="PZG36193.1"/>
    <property type="molecule type" value="Genomic_DNA"/>
</dbReference>
<comment type="caution">
    <text evidence="1">The sequence shown here is derived from an EMBL/GenBank/DDBJ whole genome shotgun (WGS) entry which is preliminary data.</text>
</comment>
<gene>
    <name evidence="1" type="ORF">C1I98_27135</name>
</gene>
<organism evidence="1 2">
    <name type="scientific">Spongiactinospora gelatinilytica</name>
    <dbReference type="NCBI Taxonomy" id="2666298"/>
    <lineage>
        <taxon>Bacteria</taxon>
        <taxon>Bacillati</taxon>
        <taxon>Actinomycetota</taxon>
        <taxon>Actinomycetes</taxon>
        <taxon>Streptosporangiales</taxon>
        <taxon>Streptosporangiaceae</taxon>
        <taxon>Spongiactinospora</taxon>
    </lineage>
</organism>
<sequence length="103" mass="11219">MSKSQTVAAYLRGQARWRLDRVELRDDERNARCALALLDAAAYAAALGDDDPLMTGLVQAGCFADGGHAFTPDDETVTLIRSWEGEPWRLLLTIAAAPRRSSA</sequence>
<name>A0A2W2FKN5_9ACTN</name>
<evidence type="ECO:0000313" key="1">
    <source>
        <dbReference type="EMBL" id="PZG36193.1"/>
    </source>
</evidence>
<feature type="non-terminal residue" evidence="1">
    <location>
        <position position="103"/>
    </location>
</feature>
<keyword evidence="2" id="KW-1185">Reference proteome</keyword>
<reference evidence="1 2" key="1">
    <citation type="submission" date="2018-01" db="EMBL/GenBank/DDBJ databases">
        <title>Draft genome sequence of Sphaerisporangium sp. 7K107.</title>
        <authorList>
            <person name="Sahin N."/>
            <person name="Saygin H."/>
            <person name="Ay H."/>
        </authorList>
    </citation>
    <scope>NUCLEOTIDE SEQUENCE [LARGE SCALE GENOMIC DNA]</scope>
    <source>
        <strain evidence="1 2">7K107</strain>
    </source>
</reference>